<protein>
    <recommendedName>
        <fullName evidence="10">Homeobox domain-containing protein</fullName>
    </recommendedName>
</protein>
<proteinExistence type="predicted"/>
<comment type="catalytic activity">
    <reaction evidence="6">
        <text>sphinganine + octadecanoyl-CoA = N-(octadecanoyl)-sphinganine + CoA + H(+)</text>
        <dbReference type="Rhea" id="RHEA:36547"/>
        <dbReference type="ChEBI" id="CHEBI:15378"/>
        <dbReference type="ChEBI" id="CHEBI:57287"/>
        <dbReference type="ChEBI" id="CHEBI:57394"/>
        <dbReference type="ChEBI" id="CHEBI:57817"/>
        <dbReference type="ChEBI" id="CHEBI:67033"/>
    </reaction>
    <physiologicalReaction direction="left-to-right" evidence="6">
        <dbReference type="Rhea" id="RHEA:36548"/>
    </physiologicalReaction>
</comment>
<keyword evidence="5" id="KW-0444">Lipid biosynthesis</keyword>
<keyword evidence="12" id="KW-1185">Reference proteome</keyword>
<evidence type="ECO:0000313" key="11">
    <source>
        <dbReference type="EMBL" id="PIO34718.1"/>
    </source>
</evidence>
<keyword evidence="7 8" id="KW-0238">DNA-binding</keyword>
<dbReference type="GO" id="GO:0005789">
    <property type="term" value="C:endoplasmic reticulum membrane"/>
    <property type="evidence" value="ECO:0007669"/>
    <property type="project" value="UniProtKB-SubCell"/>
</dbReference>
<name>A0A2G9S3I9_AQUCT</name>
<reference evidence="12" key="1">
    <citation type="journal article" date="2017" name="Nat. Commun.">
        <title>The North American bullfrog draft genome provides insight into hormonal regulation of long noncoding RNA.</title>
        <authorList>
            <person name="Hammond S.A."/>
            <person name="Warren R.L."/>
            <person name="Vandervalk B.P."/>
            <person name="Kucuk E."/>
            <person name="Khan H."/>
            <person name="Gibb E.A."/>
            <person name="Pandoh P."/>
            <person name="Kirk H."/>
            <person name="Zhao Y."/>
            <person name="Jones M."/>
            <person name="Mungall A.J."/>
            <person name="Coope R."/>
            <person name="Pleasance S."/>
            <person name="Moore R.A."/>
            <person name="Holt R.A."/>
            <person name="Round J.M."/>
            <person name="Ohora S."/>
            <person name="Walle B.V."/>
            <person name="Veldhoen N."/>
            <person name="Helbing C.C."/>
            <person name="Birol I."/>
        </authorList>
    </citation>
    <scope>NUCLEOTIDE SEQUENCE [LARGE SCALE GENOMIC DNA]</scope>
</reference>
<evidence type="ECO:0000256" key="5">
    <source>
        <dbReference type="ARBA" id="ARBA00022516"/>
    </source>
</evidence>
<evidence type="ECO:0000256" key="7">
    <source>
        <dbReference type="PROSITE-ProRule" id="PRU00108"/>
    </source>
</evidence>
<comment type="subcellular location">
    <subcellularLocation>
        <location evidence="1">Endomembrane system</location>
        <topology evidence="1">Multi-pass membrane protein</topology>
    </subcellularLocation>
    <subcellularLocation>
        <location evidence="2">Endoplasmic reticulum membrane</location>
    </subcellularLocation>
    <subcellularLocation>
        <location evidence="7 8">Nucleus</location>
    </subcellularLocation>
</comment>
<dbReference type="PANTHER" id="PTHR12560">
    <property type="entry name" value="LONGEVITY ASSURANCE FACTOR 1 LAG1"/>
    <property type="match status" value="1"/>
</dbReference>
<dbReference type="Proteomes" id="UP000228934">
    <property type="component" value="Unassembled WGS sequence"/>
</dbReference>
<keyword evidence="9" id="KW-0472">Membrane</keyword>
<evidence type="ECO:0000256" key="8">
    <source>
        <dbReference type="RuleBase" id="RU000682"/>
    </source>
</evidence>
<feature type="transmembrane region" description="Helical" evidence="9">
    <location>
        <begin position="38"/>
        <end position="56"/>
    </location>
</feature>
<dbReference type="InterPro" id="IPR001356">
    <property type="entry name" value="HD"/>
</dbReference>
<dbReference type="EMBL" id="KV927239">
    <property type="protein sequence ID" value="PIO34718.1"/>
    <property type="molecule type" value="Genomic_DNA"/>
</dbReference>
<evidence type="ECO:0000313" key="12">
    <source>
        <dbReference type="Proteomes" id="UP000228934"/>
    </source>
</evidence>
<dbReference type="CDD" id="cd00086">
    <property type="entry name" value="homeodomain"/>
    <property type="match status" value="1"/>
</dbReference>
<evidence type="ECO:0000259" key="10">
    <source>
        <dbReference type="PROSITE" id="PS50071"/>
    </source>
</evidence>
<evidence type="ECO:0000256" key="4">
    <source>
        <dbReference type="ARBA" id="ARBA00004991"/>
    </source>
</evidence>
<dbReference type="AlphaFoldDB" id="A0A2G9S3I9"/>
<comment type="pathway">
    <text evidence="3">Lipid metabolism; sphingolipid metabolism.</text>
</comment>
<dbReference type="PANTHER" id="PTHR12560:SF6">
    <property type="entry name" value="CERAMIDE SYNTHASE 4"/>
    <property type="match status" value="1"/>
</dbReference>
<dbReference type="SMART" id="SM00389">
    <property type="entry name" value="HOX"/>
    <property type="match status" value="1"/>
</dbReference>
<keyword evidence="9" id="KW-1133">Transmembrane helix</keyword>
<keyword evidence="7 8" id="KW-0371">Homeobox</keyword>
<organism evidence="11 12">
    <name type="scientific">Aquarana catesbeiana</name>
    <name type="common">American bullfrog</name>
    <name type="synonym">Rana catesbeiana</name>
    <dbReference type="NCBI Taxonomy" id="8400"/>
    <lineage>
        <taxon>Eukaryota</taxon>
        <taxon>Metazoa</taxon>
        <taxon>Chordata</taxon>
        <taxon>Craniata</taxon>
        <taxon>Vertebrata</taxon>
        <taxon>Euteleostomi</taxon>
        <taxon>Amphibia</taxon>
        <taxon>Batrachia</taxon>
        <taxon>Anura</taxon>
        <taxon>Neobatrachia</taxon>
        <taxon>Ranoidea</taxon>
        <taxon>Ranidae</taxon>
        <taxon>Aquarana</taxon>
    </lineage>
</organism>
<dbReference type="OrthoDB" id="537032at2759"/>
<dbReference type="GO" id="GO:0046513">
    <property type="term" value="P:ceramide biosynthetic process"/>
    <property type="evidence" value="ECO:0007669"/>
    <property type="project" value="InterPro"/>
</dbReference>
<comment type="pathway">
    <text evidence="4">Sphingolipid metabolism.</text>
</comment>
<accession>A0A2G9S3I9</accession>
<dbReference type="SUPFAM" id="SSF46689">
    <property type="entry name" value="Homeodomain-like"/>
    <property type="match status" value="1"/>
</dbReference>
<dbReference type="Gene3D" id="1.10.10.60">
    <property type="entry name" value="Homeodomain-like"/>
    <property type="match status" value="1"/>
</dbReference>
<feature type="transmembrane region" description="Helical" evidence="9">
    <location>
        <begin position="136"/>
        <end position="155"/>
    </location>
</feature>
<dbReference type="FunFam" id="1.10.10.60:FF:000020">
    <property type="entry name" value="Ceramide synthase 5"/>
    <property type="match status" value="1"/>
</dbReference>
<keyword evidence="7 8" id="KW-0539">Nucleus</keyword>
<dbReference type="PROSITE" id="PS50071">
    <property type="entry name" value="HOMEOBOX_2"/>
    <property type="match status" value="1"/>
</dbReference>
<evidence type="ECO:0000256" key="6">
    <source>
        <dbReference type="ARBA" id="ARBA00049036"/>
    </source>
</evidence>
<dbReference type="InterPro" id="IPR009057">
    <property type="entry name" value="Homeodomain-like_sf"/>
</dbReference>
<sequence>MEALLNQWLWRQEYWLPPGVTWEDMKETENVHYPRPSHLFFGIPCALILTGLRFIFERFVALPLSKKMGIREKYKRKPSNKPILEDFYSKNGKHPTELEILSLSAECNMHIRQVEHWFRYRRNQDRSSTTKKFCEASWRFIIYLISFLIGVAVLIDKPWFWDQREFWTDYPYQVVHHQQIPWKLRM</sequence>
<dbReference type="GO" id="GO:0003677">
    <property type="term" value="F:DNA binding"/>
    <property type="evidence" value="ECO:0007669"/>
    <property type="project" value="UniProtKB-UniRule"/>
</dbReference>
<keyword evidence="5" id="KW-0443">Lipid metabolism</keyword>
<feature type="domain" description="Homeobox" evidence="10">
    <location>
        <begin position="67"/>
        <end position="128"/>
    </location>
</feature>
<evidence type="ECO:0000256" key="1">
    <source>
        <dbReference type="ARBA" id="ARBA00004127"/>
    </source>
</evidence>
<dbReference type="GO" id="GO:0005634">
    <property type="term" value="C:nucleus"/>
    <property type="evidence" value="ECO:0007669"/>
    <property type="project" value="UniProtKB-SubCell"/>
</dbReference>
<dbReference type="GO" id="GO:0050291">
    <property type="term" value="F:sphingosine N-acyltransferase activity"/>
    <property type="evidence" value="ECO:0007669"/>
    <property type="project" value="InterPro"/>
</dbReference>
<keyword evidence="9" id="KW-0812">Transmembrane</keyword>
<evidence type="ECO:0000256" key="2">
    <source>
        <dbReference type="ARBA" id="ARBA00004586"/>
    </source>
</evidence>
<evidence type="ECO:0000256" key="3">
    <source>
        <dbReference type="ARBA" id="ARBA00004760"/>
    </source>
</evidence>
<feature type="DNA-binding region" description="Homeobox" evidence="7">
    <location>
        <begin position="69"/>
        <end position="129"/>
    </location>
</feature>
<dbReference type="Pfam" id="PF00046">
    <property type="entry name" value="Homeodomain"/>
    <property type="match status" value="1"/>
</dbReference>
<dbReference type="InterPro" id="IPR016439">
    <property type="entry name" value="Lag1/Lac1-like"/>
</dbReference>
<gene>
    <name evidence="11" type="ORF">AB205_0085920</name>
</gene>
<evidence type="ECO:0000256" key="9">
    <source>
        <dbReference type="SAM" id="Phobius"/>
    </source>
</evidence>